<proteinExistence type="predicted"/>
<evidence type="ECO:0000256" key="2">
    <source>
        <dbReference type="ARBA" id="ARBA00023012"/>
    </source>
</evidence>
<keyword evidence="5" id="KW-0539">Nucleus</keyword>
<evidence type="ECO:0000256" key="4">
    <source>
        <dbReference type="ARBA" id="ARBA00023163"/>
    </source>
</evidence>
<dbReference type="InterPro" id="IPR045279">
    <property type="entry name" value="ARR-like"/>
</dbReference>
<dbReference type="Pfam" id="PF00072">
    <property type="entry name" value="Response_reg"/>
    <property type="match status" value="1"/>
</dbReference>
<dbReference type="GO" id="GO:0000160">
    <property type="term" value="P:phosphorelay signal transduction system"/>
    <property type="evidence" value="ECO:0007669"/>
    <property type="project" value="UniProtKB-KW"/>
</dbReference>
<comment type="caution">
    <text evidence="9">The sequence shown here is derived from an EMBL/GenBank/DDBJ whole genome shotgun (WGS) entry which is preliminary data.</text>
</comment>
<gene>
    <name evidence="9" type="ORF">M0R45_021626</name>
</gene>
<dbReference type="CDD" id="cd17584">
    <property type="entry name" value="REC_typeB_ARR-like"/>
    <property type="match status" value="1"/>
</dbReference>
<dbReference type="NCBIfam" id="TIGR01557">
    <property type="entry name" value="myb_SHAQKYF"/>
    <property type="match status" value="1"/>
</dbReference>
<organism evidence="9 10">
    <name type="scientific">Rubus argutus</name>
    <name type="common">Southern blackberry</name>
    <dbReference type="NCBI Taxonomy" id="59490"/>
    <lineage>
        <taxon>Eukaryota</taxon>
        <taxon>Viridiplantae</taxon>
        <taxon>Streptophyta</taxon>
        <taxon>Embryophyta</taxon>
        <taxon>Tracheophyta</taxon>
        <taxon>Spermatophyta</taxon>
        <taxon>Magnoliopsida</taxon>
        <taxon>eudicotyledons</taxon>
        <taxon>Gunneridae</taxon>
        <taxon>Pentapetalae</taxon>
        <taxon>rosids</taxon>
        <taxon>fabids</taxon>
        <taxon>Rosales</taxon>
        <taxon>Rosaceae</taxon>
        <taxon>Rosoideae</taxon>
        <taxon>Rosoideae incertae sedis</taxon>
        <taxon>Rubus</taxon>
    </lineage>
</organism>
<comment type="subcellular location">
    <subcellularLocation>
        <location evidence="1">Nucleus</location>
    </subcellularLocation>
</comment>
<evidence type="ECO:0000256" key="7">
    <source>
        <dbReference type="SAM" id="MobiDB-lite"/>
    </source>
</evidence>
<dbReference type="InterPro" id="IPR001789">
    <property type="entry name" value="Sig_transdc_resp-reg_receiver"/>
</dbReference>
<dbReference type="PANTHER" id="PTHR43874:SF137">
    <property type="entry name" value="TWO-COMPONENT RESPONSE REGULATOR ARR11"/>
    <property type="match status" value="1"/>
</dbReference>
<reference evidence="9 10" key="1">
    <citation type="journal article" date="2023" name="G3 (Bethesda)">
        <title>A chromosome-length genome assembly and annotation of blackberry (Rubus argutus, cv. 'Hillquist').</title>
        <authorList>
            <person name="Bruna T."/>
            <person name="Aryal R."/>
            <person name="Dudchenko O."/>
            <person name="Sargent D.J."/>
            <person name="Mead D."/>
            <person name="Buti M."/>
            <person name="Cavallini A."/>
            <person name="Hytonen T."/>
            <person name="Andres J."/>
            <person name="Pham M."/>
            <person name="Weisz D."/>
            <person name="Mascagni F."/>
            <person name="Usai G."/>
            <person name="Natali L."/>
            <person name="Bassil N."/>
            <person name="Fernandez G.E."/>
            <person name="Lomsadze A."/>
            <person name="Armour M."/>
            <person name="Olukolu B."/>
            <person name="Poorten T."/>
            <person name="Britton C."/>
            <person name="Davik J."/>
            <person name="Ashrafi H."/>
            <person name="Aiden E.L."/>
            <person name="Borodovsky M."/>
            <person name="Worthington M."/>
        </authorList>
    </citation>
    <scope>NUCLEOTIDE SEQUENCE [LARGE SCALE GENOMIC DNA]</scope>
    <source>
        <strain evidence="9">PI 553951</strain>
    </source>
</reference>
<keyword evidence="10" id="KW-1185">Reference proteome</keyword>
<dbReference type="Gene3D" id="3.40.50.2300">
    <property type="match status" value="1"/>
</dbReference>
<name>A0AAW1XFF6_RUBAR</name>
<dbReference type="SMART" id="SM00448">
    <property type="entry name" value="REC"/>
    <property type="match status" value="1"/>
</dbReference>
<keyword evidence="6" id="KW-0597">Phosphoprotein</keyword>
<dbReference type="InterPro" id="IPR006447">
    <property type="entry name" value="Myb_dom_plants"/>
</dbReference>
<dbReference type="PANTHER" id="PTHR43874">
    <property type="entry name" value="TWO-COMPONENT RESPONSE REGULATOR"/>
    <property type="match status" value="1"/>
</dbReference>
<dbReference type="InterPro" id="IPR009057">
    <property type="entry name" value="Homeodomain-like_sf"/>
</dbReference>
<dbReference type="Gene3D" id="1.10.10.60">
    <property type="entry name" value="Homeodomain-like"/>
    <property type="match status" value="1"/>
</dbReference>
<evidence type="ECO:0000313" key="10">
    <source>
        <dbReference type="Proteomes" id="UP001457282"/>
    </source>
</evidence>
<evidence type="ECO:0000256" key="6">
    <source>
        <dbReference type="PROSITE-ProRule" id="PRU00169"/>
    </source>
</evidence>
<keyword evidence="4" id="KW-0804">Transcription</keyword>
<dbReference type="GO" id="GO:0003677">
    <property type="term" value="F:DNA binding"/>
    <property type="evidence" value="ECO:0007669"/>
    <property type="project" value="InterPro"/>
</dbReference>
<dbReference type="PROSITE" id="PS50110">
    <property type="entry name" value="RESPONSE_REGULATORY"/>
    <property type="match status" value="1"/>
</dbReference>
<dbReference type="AlphaFoldDB" id="A0AAW1XFF6"/>
<evidence type="ECO:0000256" key="3">
    <source>
        <dbReference type="ARBA" id="ARBA00023015"/>
    </source>
</evidence>
<evidence type="ECO:0000256" key="1">
    <source>
        <dbReference type="ARBA" id="ARBA00004123"/>
    </source>
</evidence>
<keyword evidence="3" id="KW-0805">Transcription regulation</keyword>
<dbReference type="GO" id="GO:0005634">
    <property type="term" value="C:nucleus"/>
    <property type="evidence" value="ECO:0007669"/>
    <property type="project" value="UniProtKB-SubCell"/>
</dbReference>
<evidence type="ECO:0000256" key="5">
    <source>
        <dbReference type="ARBA" id="ARBA00023242"/>
    </source>
</evidence>
<keyword evidence="2" id="KW-0902">Two-component regulatory system</keyword>
<evidence type="ECO:0000313" key="9">
    <source>
        <dbReference type="EMBL" id="KAK9934485.1"/>
    </source>
</evidence>
<feature type="compositionally biased region" description="Polar residues" evidence="7">
    <location>
        <begin position="246"/>
        <end position="257"/>
    </location>
</feature>
<feature type="modified residue" description="4-aspartylphosphate" evidence="6">
    <location>
        <position position="69"/>
    </location>
</feature>
<feature type="region of interest" description="Disordered" evidence="7">
    <location>
        <begin position="213"/>
        <end position="262"/>
    </location>
</feature>
<evidence type="ECO:0000259" key="8">
    <source>
        <dbReference type="PROSITE" id="PS50110"/>
    </source>
</evidence>
<dbReference type="Proteomes" id="UP001457282">
    <property type="component" value="Unassembled WGS sequence"/>
</dbReference>
<dbReference type="GO" id="GO:0009736">
    <property type="term" value="P:cytokinin-activated signaling pathway"/>
    <property type="evidence" value="ECO:0007669"/>
    <property type="project" value="InterPro"/>
</dbReference>
<protein>
    <recommendedName>
        <fullName evidence="8">Response regulatory domain-containing protein</fullName>
    </recommendedName>
</protein>
<accession>A0AAW1XFF6</accession>
<dbReference type="SUPFAM" id="SSF52172">
    <property type="entry name" value="CheY-like"/>
    <property type="match status" value="1"/>
</dbReference>
<dbReference type="EMBL" id="JBEDUW010000004">
    <property type="protein sequence ID" value="KAK9934485.1"/>
    <property type="molecule type" value="Genomic_DNA"/>
</dbReference>
<dbReference type="SUPFAM" id="SSF46689">
    <property type="entry name" value="Homeodomain-like"/>
    <property type="match status" value="1"/>
</dbReference>
<feature type="domain" description="Response regulatory" evidence="8">
    <location>
        <begin position="18"/>
        <end position="133"/>
    </location>
</feature>
<sequence length="499" mass="55261">MESSFSSPRNDSFPAGLRVLVVDDDPTWLKILEKMLKKCSYDVTTCGLARDALYLLRDRKDGYDIVISDVNMPDMDGFKLLEHVGLEMDLPVIMMSVDGETSRVMKGVQHGALHQIGFDKVGPKKILDLMNVPWLTRENVASHLQKYRLYLSRLQKENDLKSSFGGTKHSDYPAKDPQGGIFGLQNSINIHQNDVTNCSYRFSGNNLVVQSVDSKSHEDDVKGVVSQPVAEPKRGSARSIPDSQKCRSSQVDSNHSYAETKKGLIGNASDSQKIRSSQMGVNHSFASVESELNFTAFGSTMPTKFSVTQMKQEHKPVIQLDNGFNKPQLPGPQHHMQADVLQSIPSISSRPSILDGETSLPIKNKPSLAVFRNQHFSHVSPPLSAADSFSEQTKSFVVDQGFDPIFTSTLNMKNQGFHLSNLTNFEAAQRNLFFGSGSSFASLDEDLQFCLYPGESFGMNVGEYSDAEIPTQLYEALRFGCENPCESSEYPLADQGLFA</sequence>
<dbReference type="InterPro" id="IPR011006">
    <property type="entry name" value="CheY-like_superfamily"/>
</dbReference>